<dbReference type="GO" id="GO:0009229">
    <property type="term" value="P:thiamine diphosphate biosynthetic process"/>
    <property type="evidence" value="ECO:0007669"/>
    <property type="project" value="InterPro"/>
</dbReference>
<keyword evidence="1 8" id="KW-0808">Transferase</keyword>
<protein>
    <recommendedName>
        <fullName evidence="5">Thiamine diphosphokinase</fullName>
        <ecNumber evidence="5">2.7.6.2</ecNumber>
    </recommendedName>
</protein>
<dbReference type="InterPro" id="IPR007371">
    <property type="entry name" value="TPK_catalytic"/>
</dbReference>
<evidence type="ECO:0000313" key="8">
    <source>
        <dbReference type="EMBL" id="QOY34423.1"/>
    </source>
</evidence>
<evidence type="ECO:0000256" key="3">
    <source>
        <dbReference type="ARBA" id="ARBA00022777"/>
    </source>
</evidence>
<dbReference type="Pfam" id="PF04265">
    <property type="entry name" value="TPK_B1_binding"/>
    <property type="match status" value="1"/>
</dbReference>
<dbReference type="PANTHER" id="PTHR41299:SF1">
    <property type="entry name" value="THIAMINE PYROPHOSPHOKINASE"/>
    <property type="match status" value="1"/>
</dbReference>
<dbReference type="GO" id="GO:0004788">
    <property type="term" value="F:thiamine diphosphokinase activity"/>
    <property type="evidence" value="ECO:0007669"/>
    <property type="project" value="UniProtKB-UniRule"/>
</dbReference>
<dbReference type="GO" id="GO:0030975">
    <property type="term" value="F:thiamine binding"/>
    <property type="evidence" value="ECO:0007669"/>
    <property type="project" value="InterPro"/>
</dbReference>
<accession>A0A1S2L825</accession>
<reference evidence="7 9" key="1">
    <citation type="submission" date="2016-10" db="EMBL/GenBank/DDBJ databases">
        <title>Draft genome sequences of four alkaliphilic bacteria belonging to the Anaerobacillus genus.</title>
        <authorList>
            <person name="Bassil N.M."/>
            <person name="Lloyd J.R."/>
        </authorList>
    </citation>
    <scope>NUCLEOTIDE SEQUENCE [LARGE SCALE GENOMIC DNA]</scope>
    <source>
        <strain evidence="7 9">NB2006</strain>
    </source>
</reference>
<dbReference type="EMBL" id="CP063356">
    <property type="protein sequence ID" value="QOY34423.1"/>
    <property type="molecule type" value="Genomic_DNA"/>
</dbReference>
<dbReference type="GO" id="GO:0005524">
    <property type="term" value="F:ATP binding"/>
    <property type="evidence" value="ECO:0007669"/>
    <property type="project" value="UniProtKB-KW"/>
</dbReference>
<keyword evidence="3 7" id="KW-0418">Kinase</keyword>
<dbReference type="InterPro" id="IPR036759">
    <property type="entry name" value="TPK_catalytic_sf"/>
</dbReference>
<reference evidence="8 9" key="3">
    <citation type="journal article" date="2019" name="Int. J. Syst. Evol. Microbiol.">
        <title>Anaerobacillus isosaccharinicus sp. nov., an alkaliphilic bacterium which degrades isosaccharinic acid.</title>
        <authorList>
            <person name="Bassil N.M."/>
            <person name="Lloyd J.R."/>
        </authorList>
    </citation>
    <scope>NUCLEOTIDE SEQUENCE [LARGE SCALE GENOMIC DNA]</scope>
    <source>
        <strain evidence="8 9">NB2006</strain>
    </source>
</reference>
<dbReference type="GO" id="GO:0006772">
    <property type="term" value="P:thiamine metabolic process"/>
    <property type="evidence" value="ECO:0007669"/>
    <property type="project" value="UniProtKB-UniRule"/>
</dbReference>
<sequence>MKVINLVAGGPSDCLPILSRRSNETWIAVDRGLEHLLQFKIEPDYCLGDFDSVSSSLKETILTRKFKQFPSEKDETDLDLALSYALNENPDIINIYGATGGRLDHEIVNLQLLLKGVGCYTTVFLIDKKNKITIKNPGSYTISKSKFSYISFLSFFEKVEGLTLEGFKYPLDNGQLKCGSSLCLSNELISNKGTFSFSSGILIVVESYD</sequence>
<reference evidence="8 9" key="2">
    <citation type="journal article" date="2017" name="Genome Announc.">
        <title>Draft Genome Sequences of Four Alkaliphilic Bacteria Belonging to the Anaerobacillus Genus.</title>
        <authorList>
            <person name="Bassil N.M."/>
            <person name="Lloyd J.R."/>
        </authorList>
    </citation>
    <scope>NUCLEOTIDE SEQUENCE [LARGE SCALE GENOMIC DNA]</scope>
    <source>
        <strain evidence="8 9">NB2006</strain>
    </source>
</reference>
<evidence type="ECO:0000256" key="5">
    <source>
        <dbReference type="NCBIfam" id="TIGR01378"/>
    </source>
</evidence>
<dbReference type="AlphaFoldDB" id="A0A1S2L825"/>
<evidence type="ECO:0000313" key="7">
    <source>
        <dbReference type="EMBL" id="OIJ08153.1"/>
    </source>
</evidence>
<evidence type="ECO:0000256" key="1">
    <source>
        <dbReference type="ARBA" id="ARBA00022679"/>
    </source>
</evidence>
<dbReference type="PANTHER" id="PTHR41299">
    <property type="entry name" value="THIAMINE PYROPHOSPHOKINASE"/>
    <property type="match status" value="1"/>
</dbReference>
<dbReference type="EC" id="2.7.6.2" evidence="5"/>
<dbReference type="Gene3D" id="3.40.50.10240">
    <property type="entry name" value="Thiamin pyrophosphokinase, catalytic domain"/>
    <property type="match status" value="1"/>
</dbReference>
<gene>
    <name evidence="8" type="ORF">AWH56_017065</name>
    <name evidence="7" type="ORF">AWH56_19795</name>
</gene>
<dbReference type="InterPro" id="IPR036371">
    <property type="entry name" value="TPK_B1-bd_sf"/>
</dbReference>
<dbReference type="KEGG" id="aia:AWH56_017065"/>
<organism evidence="7 9">
    <name type="scientific">Anaerobacillus isosaccharinicus</name>
    <dbReference type="NCBI Taxonomy" id="1532552"/>
    <lineage>
        <taxon>Bacteria</taxon>
        <taxon>Bacillati</taxon>
        <taxon>Bacillota</taxon>
        <taxon>Bacilli</taxon>
        <taxon>Bacillales</taxon>
        <taxon>Bacillaceae</taxon>
        <taxon>Anaerobacillus</taxon>
    </lineage>
</organism>
<keyword evidence="2" id="KW-0547">Nucleotide-binding</keyword>
<dbReference type="Pfam" id="PF04263">
    <property type="entry name" value="TPK_catalytic"/>
    <property type="match status" value="1"/>
</dbReference>
<keyword evidence="9" id="KW-1185">Reference proteome</keyword>
<name>A0A1S2L825_9BACI</name>
<dbReference type="EMBL" id="LQXD01000165">
    <property type="protein sequence ID" value="OIJ08153.1"/>
    <property type="molecule type" value="Genomic_DNA"/>
</dbReference>
<evidence type="ECO:0000313" key="9">
    <source>
        <dbReference type="Proteomes" id="UP000180175"/>
    </source>
</evidence>
<keyword evidence="4" id="KW-0067">ATP-binding</keyword>
<dbReference type="CDD" id="cd07995">
    <property type="entry name" value="TPK"/>
    <property type="match status" value="1"/>
</dbReference>
<dbReference type="InterPro" id="IPR053149">
    <property type="entry name" value="TPK"/>
</dbReference>
<proteinExistence type="predicted"/>
<dbReference type="Proteomes" id="UP000180175">
    <property type="component" value="Chromosome"/>
</dbReference>
<dbReference type="SMART" id="SM00983">
    <property type="entry name" value="TPK_B1_binding"/>
    <property type="match status" value="1"/>
</dbReference>
<evidence type="ECO:0000256" key="2">
    <source>
        <dbReference type="ARBA" id="ARBA00022741"/>
    </source>
</evidence>
<dbReference type="OrthoDB" id="9804377at2"/>
<dbReference type="GO" id="GO:0016301">
    <property type="term" value="F:kinase activity"/>
    <property type="evidence" value="ECO:0007669"/>
    <property type="project" value="UniProtKB-KW"/>
</dbReference>
<dbReference type="SUPFAM" id="SSF63862">
    <property type="entry name" value="Thiamin pyrophosphokinase, substrate-binding domain"/>
    <property type="match status" value="1"/>
</dbReference>
<dbReference type="RefSeq" id="WP_071318689.1">
    <property type="nucleotide sequence ID" value="NZ_CP063356.2"/>
</dbReference>
<feature type="domain" description="Thiamin pyrophosphokinase thiamin-binding" evidence="6">
    <location>
        <begin position="138"/>
        <end position="203"/>
    </location>
</feature>
<dbReference type="SUPFAM" id="SSF63999">
    <property type="entry name" value="Thiamin pyrophosphokinase, catalytic domain"/>
    <property type="match status" value="1"/>
</dbReference>
<evidence type="ECO:0000256" key="4">
    <source>
        <dbReference type="ARBA" id="ARBA00022840"/>
    </source>
</evidence>
<dbReference type="InterPro" id="IPR006282">
    <property type="entry name" value="Thi_PPkinase"/>
</dbReference>
<dbReference type="NCBIfam" id="TIGR01378">
    <property type="entry name" value="thi_PPkinase"/>
    <property type="match status" value="1"/>
</dbReference>
<dbReference type="InterPro" id="IPR007373">
    <property type="entry name" value="Thiamin_PyroPKinase_B1-bd"/>
</dbReference>
<evidence type="ECO:0000259" key="6">
    <source>
        <dbReference type="SMART" id="SM00983"/>
    </source>
</evidence>
<reference evidence="8" key="4">
    <citation type="submission" date="2020-10" db="EMBL/GenBank/DDBJ databases">
        <authorList>
            <person name="Bassil N.M."/>
            <person name="Lloyd J.R."/>
        </authorList>
    </citation>
    <scope>NUCLEOTIDE SEQUENCE</scope>
    <source>
        <strain evidence="8">NB2006</strain>
    </source>
</reference>